<dbReference type="RefSeq" id="WP_107763401.1">
    <property type="nucleotide sequence ID" value="NZ_QAOK01000051.1"/>
</dbReference>
<dbReference type="GO" id="GO:0005507">
    <property type="term" value="F:copper ion binding"/>
    <property type="evidence" value="ECO:0007669"/>
    <property type="project" value="InterPro"/>
</dbReference>
<dbReference type="CDD" id="cd13868">
    <property type="entry name" value="CuRO_2_CotA_like"/>
    <property type="match status" value="1"/>
</dbReference>
<accession>A0A2T5I0Z3</accession>
<dbReference type="Gene3D" id="2.60.40.420">
    <property type="entry name" value="Cupredoxins - blue copper proteins"/>
    <property type="match status" value="3"/>
</dbReference>
<comment type="caution">
    <text evidence="2">The sequence shown here is derived from an EMBL/GenBank/DDBJ whole genome shotgun (WGS) entry which is preliminary data.</text>
</comment>
<reference evidence="2 3" key="1">
    <citation type="submission" date="2018-04" db="EMBL/GenBank/DDBJ databases">
        <title>Active sludge and wastewater microbial communities from Klosterneuburg, Austria.</title>
        <authorList>
            <person name="Wagner M."/>
        </authorList>
    </citation>
    <scope>NUCLEOTIDE SEQUENCE [LARGE SCALE GENOMIC DNA]</scope>
    <source>
        <strain evidence="2 3">Nl12</strain>
    </source>
</reference>
<dbReference type="Proteomes" id="UP000244152">
    <property type="component" value="Unassembled WGS sequence"/>
</dbReference>
<protein>
    <submittedName>
        <fullName evidence="2">FtsP/CotA-like multicopper oxidase with cupredoxin domain</fullName>
    </submittedName>
</protein>
<dbReference type="Pfam" id="PF07731">
    <property type="entry name" value="Cu-oxidase_2"/>
    <property type="match status" value="1"/>
</dbReference>
<feature type="domain" description="Plastocyanin-like" evidence="1">
    <location>
        <begin position="567"/>
        <end position="680"/>
    </location>
</feature>
<name>A0A2T5I0Z3_9PROT</name>
<dbReference type="EMBL" id="QAOK01000051">
    <property type="protein sequence ID" value="PTQ77512.1"/>
    <property type="molecule type" value="Genomic_DNA"/>
</dbReference>
<evidence type="ECO:0000259" key="1">
    <source>
        <dbReference type="Pfam" id="PF07731"/>
    </source>
</evidence>
<organism evidence="2 3">
    <name type="scientific">Nitrosospira multiformis</name>
    <dbReference type="NCBI Taxonomy" id="1231"/>
    <lineage>
        <taxon>Bacteria</taxon>
        <taxon>Pseudomonadati</taxon>
        <taxon>Pseudomonadota</taxon>
        <taxon>Betaproteobacteria</taxon>
        <taxon>Nitrosomonadales</taxon>
        <taxon>Nitrosomonadaceae</taxon>
        <taxon>Nitrosospira</taxon>
    </lineage>
</organism>
<dbReference type="CDD" id="cd13891">
    <property type="entry name" value="CuRO_3_CotA_like"/>
    <property type="match status" value="1"/>
</dbReference>
<sequence>MVSRRTFLKYTGSTMLTLFGFDKLSGVYEAIAAIPGGTLDPNLVKRFEAPLLIPPVMPKAGKITLKGGKNADYYEISISQFTQQILPADLPATTVWGYGPLQPERGKGLHIHHAPSLTIEAKWNTPAVVKWTNDLKDTAGNYLPHLLPVDPTLHWANPPGGTTERDIRPNFASTPGPYRGPVPVVTHLHGMVGVPDQSDGYPEAWYLPLAHNIPAGYARTGTWYAFFKQKANEAGWQWSPGSATFIYPNAQHASTLWYHDHTLGMTRLNVYAGPAGFYIIRGGPAGDEAVMDRATGQPAVLPGPAPKQNDKFPFKKTYYEIPIVIQDRSFNTDGSLFYPHTREFFDGIAGPFIPDSDISPIWNPEFFGNMITVNGNTWPFHTVEQRRYRFRLLNGCNSRFLILDFSNIPGVEVWMIGSEGSFLVAPVNMTNVNSGRILLGPAERVDVIVDFAKVPVGHHVLQNIGPDEPFGGGVPGRDFPAADPDTTGKIMQFRVVPAKAADPTTPPADLVLPLVEPLPAASMTRPLALIEEMSTRFKDAPAQALLGTINGNPNTGPAIPVKQPWMDPVKQNPAVGTTEIWEFYNLTGDAHPMHIHAVSFELVNRQPILVNEGNGTVQVAAGSEPVLPEAWERGRKDTIIAYPGQVTRVKMTFNKAGQYVWHCHLLEHEDNEMMRPYRIGPIQPGQPDQA</sequence>
<proteinExistence type="predicted"/>
<dbReference type="SUPFAM" id="SSF49503">
    <property type="entry name" value="Cupredoxins"/>
    <property type="match status" value="3"/>
</dbReference>
<dbReference type="InterPro" id="IPR045087">
    <property type="entry name" value="Cu-oxidase_fam"/>
</dbReference>
<evidence type="ECO:0000313" key="3">
    <source>
        <dbReference type="Proteomes" id="UP000244152"/>
    </source>
</evidence>
<dbReference type="AlphaFoldDB" id="A0A2T5I0Z3"/>
<dbReference type="CDD" id="cd13844">
    <property type="entry name" value="CuRO_1_BOD_CotA_like"/>
    <property type="match status" value="1"/>
</dbReference>
<dbReference type="InterPro" id="IPR011706">
    <property type="entry name" value="Cu-oxidase_C"/>
</dbReference>
<dbReference type="GO" id="GO:0016491">
    <property type="term" value="F:oxidoreductase activity"/>
    <property type="evidence" value="ECO:0007669"/>
    <property type="project" value="InterPro"/>
</dbReference>
<dbReference type="PANTHER" id="PTHR48267">
    <property type="entry name" value="CUPREDOXIN SUPERFAMILY PROTEIN"/>
    <property type="match status" value="1"/>
</dbReference>
<dbReference type="InterPro" id="IPR008972">
    <property type="entry name" value="Cupredoxin"/>
</dbReference>
<dbReference type="PANTHER" id="PTHR48267:SF1">
    <property type="entry name" value="BILIRUBIN OXIDASE"/>
    <property type="match status" value="1"/>
</dbReference>
<evidence type="ECO:0000313" key="2">
    <source>
        <dbReference type="EMBL" id="PTQ77512.1"/>
    </source>
</evidence>
<gene>
    <name evidence="2" type="ORF">C8R21_1516</name>
</gene>